<feature type="region of interest" description="Disordered" evidence="1">
    <location>
        <begin position="67"/>
        <end position="98"/>
    </location>
</feature>
<accession>A0A507B4J0</accession>
<dbReference type="EMBL" id="SKBQ01000026">
    <property type="protein sequence ID" value="TPX14743.1"/>
    <property type="molecule type" value="Genomic_DNA"/>
</dbReference>
<feature type="compositionally biased region" description="Polar residues" evidence="1">
    <location>
        <begin position="389"/>
        <end position="398"/>
    </location>
</feature>
<dbReference type="InParanoid" id="A0A507B4J0"/>
<dbReference type="RefSeq" id="XP_030996454.1">
    <property type="nucleotide sequence ID" value="XM_031139627.1"/>
</dbReference>
<evidence type="ECO:0000256" key="1">
    <source>
        <dbReference type="SAM" id="MobiDB-lite"/>
    </source>
</evidence>
<evidence type="ECO:0000313" key="2">
    <source>
        <dbReference type="EMBL" id="TPX14743.1"/>
    </source>
</evidence>
<organism evidence="2 3">
    <name type="scientific">Thyridium curvatum</name>
    <dbReference type="NCBI Taxonomy" id="1093900"/>
    <lineage>
        <taxon>Eukaryota</taxon>
        <taxon>Fungi</taxon>
        <taxon>Dikarya</taxon>
        <taxon>Ascomycota</taxon>
        <taxon>Pezizomycotina</taxon>
        <taxon>Sordariomycetes</taxon>
        <taxon>Sordariomycetidae</taxon>
        <taxon>Thyridiales</taxon>
        <taxon>Thyridiaceae</taxon>
        <taxon>Thyridium</taxon>
    </lineage>
</organism>
<dbReference type="Proteomes" id="UP000319257">
    <property type="component" value="Unassembled WGS sequence"/>
</dbReference>
<feature type="compositionally biased region" description="Low complexity" evidence="1">
    <location>
        <begin position="111"/>
        <end position="180"/>
    </location>
</feature>
<proteinExistence type="predicted"/>
<sequence length="420" mass="47451">MDLQPFKEILNRPLYGFVCIRCGEKCDTRCLRTHLHDHKCHNSTCPAHAPIPVPQQPRDFIIEIDEAPPRPDRFRYPPNRRSQDLVASPHRQPPTTRLPPLQALMMNRQTPPVQQANVPQQPQPRQRQAGGPQQLQSYQQTPQRQQSVRQQQSTQQQQQQQQLTRQIQQTTQQTTQQPGQRPSPQPPARQAQQNRTEQSPAQNQPSVHIGSQQSPAARQRQAGGQQRPSTEQAPPTLSQPPAAARSAVVTRWYPPAHEPAPAGTDPRAQVTNHELHMRYMTDLMPRLSVKPGPALEIHLRGIEAFEVRRDALPGPIEVIYGSTRVSIYLSDVEGAVPAGSWEQWQRQRQREQQRVHAPLITTGSRHAHTFNRGTRSQVMAVTTENVVTRPNLASSSSDAAPVDRRHQAYVEDAPEEEAEE</sequence>
<feature type="compositionally biased region" description="Polar residues" evidence="1">
    <location>
        <begin position="194"/>
        <end position="206"/>
    </location>
</feature>
<comment type="caution">
    <text evidence="2">The sequence shown here is derived from an EMBL/GenBank/DDBJ whole genome shotgun (WGS) entry which is preliminary data.</text>
</comment>
<feature type="region of interest" description="Disordered" evidence="1">
    <location>
        <begin position="111"/>
        <end position="247"/>
    </location>
</feature>
<evidence type="ECO:0000313" key="3">
    <source>
        <dbReference type="Proteomes" id="UP000319257"/>
    </source>
</evidence>
<keyword evidence="3" id="KW-1185">Reference proteome</keyword>
<feature type="region of interest" description="Disordered" evidence="1">
    <location>
        <begin position="389"/>
        <end position="420"/>
    </location>
</feature>
<feature type="compositionally biased region" description="Low complexity" evidence="1">
    <location>
        <begin position="210"/>
        <end position="229"/>
    </location>
</feature>
<dbReference type="GeneID" id="41972585"/>
<gene>
    <name evidence="2" type="ORF">E0L32_005138</name>
</gene>
<protein>
    <submittedName>
        <fullName evidence="2">Uncharacterized protein</fullName>
    </submittedName>
</protein>
<reference evidence="2 3" key="1">
    <citation type="submission" date="2019-06" db="EMBL/GenBank/DDBJ databases">
        <title>Draft genome sequence of the filamentous fungus Phialemoniopsis curvata isolated from diesel fuel.</title>
        <authorList>
            <person name="Varaljay V.A."/>
            <person name="Lyon W.J."/>
            <person name="Crouch A.L."/>
            <person name="Drake C.E."/>
            <person name="Hollomon J.M."/>
            <person name="Nadeau L.J."/>
            <person name="Nunn H.S."/>
            <person name="Stevenson B.S."/>
            <person name="Bojanowski C.L."/>
            <person name="Crookes-Goodson W.J."/>
        </authorList>
    </citation>
    <scope>NUCLEOTIDE SEQUENCE [LARGE SCALE GENOMIC DNA]</scope>
    <source>
        <strain evidence="2 3">D216</strain>
    </source>
</reference>
<name>A0A507B4J0_9PEZI</name>
<dbReference type="AlphaFoldDB" id="A0A507B4J0"/>